<reference evidence="2" key="1">
    <citation type="journal article" date="2014" name="Science">
        <title>Nonhuman genetics. Genomic basis for the convergent evolution of electric organs.</title>
        <authorList>
            <person name="Gallant J.R."/>
            <person name="Traeger L.L."/>
            <person name="Volkening J.D."/>
            <person name="Moffett H."/>
            <person name="Chen P.H."/>
            <person name="Novina C.D."/>
            <person name="Phillips G.N.Jr."/>
            <person name="Anand R."/>
            <person name="Wells G.B."/>
            <person name="Pinch M."/>
            <person name="Guth R."/>
            <person name="Unguez G.A."/>
            <person name="Albert J.S."/>
            <person name="Zakon H.H."/>
            <person name="Samanta M.P."/>
            <person name="Sussman M.R."/>
        </authorList>
    </citation>
    <scope>NUCLEOTIDE SEQUENCE [LARGE SCALE GENOMIC DNA]</scope>
</reference>
<dbReference type="AlphaFoldDB" id="A0A4W4G5Z6"/>
<keyword evidence="2" id="KW-1185">Reference proteome</keyword>
<evidence type="ECO:0000313" key="1">
    <source>
        <dbReference type="Ensembl" id="ENSEEEP00000031748.2"/>
    </source>
</evidence>
<name>A0A4W4G5Z6_ELEEL</name>
<dbReference type="Ensembl" id="ENSEEET00000032132.2">
    <property type="protein sequence ID" value="ENSEEEP00000031748.2"/>
    <property type="gene ID" value="ENSEEEG00000015164.2"/>
</dbReference>
<protein>
    <submittedName>
        <fullName evidence="1">Uncharacterized protein</fullName>
    </submittedName>
</protein>
<reference evidence="2" key="2">
    <citation type="journal article" date="2017" name="Sci. Adv.">
        <title>A tail of two voltages: Proteomic comparison of the three electric organs of the electric eel.</title>
        <authorList>
            <person name="Traeger L.L."/>
            <person name="Sabat G."/>
            <person name="Barrett-Wilt G.A."/>
            <person name="Wells G.B."/>
            <person name="Sussman M.R."/>
        </authorList>
    </citation>
    <scope>NUCLEOTIDE SEQUENCE [LARGE SCALE GENOMIC DNA]</scope>
</reference>
<accession>A0A4W4G5Z6</accession>
<reference evidence="1" key="3">
    <citation type="submission" date="2020-05" db="EMBL/GenBank/DDBJ databases">
        <title>Electrophorus electricus (electric eel) genome, fEleEle1, primary haplotype.</title>
        <authorList>
            <person name="Myers G."/>
            <person name="Meyer A."/>
            <person name="Fedrigo O."/>
            <person name="Formenti G."/>
            <person name="Rhie A."/>
            <person name="Tracey A."/>
            <person name="Sims Y."/>
            <person name="Jarvis E.D."/>
        </authorList>
    </citation>
    <scope>NUCLEOTIDE SEQUENCE [LARGE SCALE GENOMIC DNA]</scope>
</reference>
<reference evidence="1" key="5">
    <citation type="submission" date="2025-09" db="UniProtKB">
        <authorList>
            <consortium name="Ensembl"/>
        </authorList>
    </citation>
    <scope>IDENTIFICATION</scope>
</reference>
<dbReference type="Proteomes" id="UP000314983">
    <property type="component" value="Chromosome 20"/>
</dbReference>
<sequence>MLGVYLSVTPEIFALIPDLGCTLERQLCPVHTNGLLQKGCSLESSRRGNSPVSFSVKTFFSEGVTGGIITLSRPDVLPHC</sequence>
<reference evidence="1" key="4">
    <citation type="submission" date="2025-08" db="UniProtKB">
        <authorList>
            <consortium name="Ensembl"/>
        </authorList>
    </citation>
    <scope>IDENTIFICATION</scope>
</reference>
<organism evidence="1 2">
    <name type="scientific">Electrophorus electricus</name>
    <name type="common">Electric eel</name>
    <name type="synonym">Gymnotus electricus</name>
    <dbReference type="NCBI Taxonomy" id="8005"/>
    <lineage>
        <taxon>Eukaryota</taxon>
        <taxon>Metazoa</taxon>
        <taxon>Chordata</taxon>
        <taxon>Craniata</taxon>
        <taxon>Vertebrata</taxon>
        <taxon>Euteleostomi</taxon>
        <taxon>Actinopterygii</taxon>
        <taxon>Neopterygii</taxon>
        <taxon>Teleostei</taxon>
        <taxon>Ostariophysi</taxon>
        <taxon>Gymnotiformes</taxon>
        <taxon>Gymnotoidei</taxon>
        <taxon>Gymnotidae</taxon>
        <taxon>Electrophorus</taxon>
    </lineage>
</organism>
<evidence type="ECO:0000313" key="2">
    <source>
        <dbReference type="Proteomes" id="UP000314983"/>
    </source>
</evidence>
<proteinExistence type="predicted"/>